<organism evidence="1 2">
    <name type="scientific">Oceanobacillus piezotolerans</name>
    <dbReference type="NCBI Taxonomy" id="2448030"/>
    <lineage>
        <taxon>Bacteria</taxon>
        <taxon>Bacillati</taxon>
        <taxon>Bacillota</taxon>
        <taxon>Bacilli</taxon>
        <taxon>Bacillales</taxon>
        <taxon>Bacillaceae</taxon>
        <taxon>Oceanobacillus</taxon>
    </lineage>
</organism>
<reference evidence="1 2" key="1">
    <citation type="submission" date="2018-10" db="EMBL/GenBank/DDBJ databases">
        <title>Oceanobacillus sp. YLB-02 draft genome.</title>
        <authorList>
            <person name="Yu L."/>
        </authorList>
    </citation>
    <scope>NUCLEOTIDE SEQUENCE [LARGE SCALE GENOMIC DNA]</scope>
    <source>
        <strain evidence="1 2">YLB-02</strain>
    </source>
</reference>
<comment type="caution">
    <text evidence="1">The sequence shown here is derived from an EMBL/GenBank/DDBJ whole genome shotgun (WGS) entry which is preliminary data.</text>
</comment>
<dbReference type="Proteomes" id="UP000270219">
    <property type="component" value="Unassembled WGS sequence"/>
</dbReference>
<evidence type="ECO:0000313" key="2">
    <source>
        <dbReference type="Proteomes" id="UP000270219"/>
    </source>
</evidence>
<keyword evidence="2" id="KW-1185">Reference proteome</keyword>
<protein>
    <recommendedName>
        <fullName evidence="3">DUF2642 domain-containing protein</fullName>
    </recommendedName>
</protein>
<dbReference type="OrthoDB" id="2439638at2"/>
<dbReference type="AlphaFoldDB" id="A0A498D5F8"/>
<sequence>MSSNYQESEEQLFSQGADINAIRQAVVTQAFIDHINARALILIAPYPFLVIGTIKEVVSDYLFIKAEVTNINELDGETFRIHIDDIEVFCIEQDGITIPDIRNVRHD</sequence>
<evidence type="ECO:0000313" key="1">
    <source>
        <dbReference type="EMBL" id="RLL43853.1"/>
    </source>
</evidence>
<proteinExistence type="predicted"/>
<dbReference type="EMBL" id="RCHR01000004">
    <property type="protein sequence ID" value="RLL43853.1"/>
    <property type="molecule type" value="Genomic_DNA"/>
</dbReference>
<accession>A0A498D5F8</accession>
<evidence type="ECO:0008006" key="3">
    <source>
        <dbReference type="Google" id="ProtNLM"/>
    </source>
</evidence>
<gene>
    <name evidence="1" type="ORF">D8M04_13165</name>
</gene>
<name>A0A498D5F8_9BACI</name>
<dbReference type="RefSeq" id="WP_121523710.1">
    <property type="nucleotide sequence ID" value="NZ_RCHR01000004.1"/>
</dbReference>